<evidence type="ECO:0000313" key="2">
    <source>
        <dbReference type="EMBL" id="KAG5504375.1"/>
    </source>
</evidence>
<dbReference type="GeneID" id="94290875"/>
<comment type="caution">
    <text evidence="2">The sequence shown here is derived from an EMBL/GenBank/DDBJ whole genome shotgun (WGS) entry which is preliminary data.</text>
</comment>
<feature type="region of interest" description="Disordered" evidence="1">
    <location>
        <begin position="510"/>
        <end position="535"/>
    </location>
</feature>
<dbReference type="AlphaFoldDB" id="A0A836IHE6"/>
<keyword evidence="3" id="KW-1185">Reference proteome</keyword>
<protein>
    <submittedName>
        <fullName evidence="2">Uncharacterized protein</fullName>
    </submittedName>
</protein>
<accession>A0A836IHE6</accession>
<dbReference type="RefSeq" id="XP_067756998.1">
    <property type="nucleotide sequence ID" value="XM_067900798.1"/>
</dbReference>
<evidence type="ECO:0000256" key="1">
    <source>
        <dbReference type="SAM" id="MobiDB-lite"/>
    </source>
</evidence>
<evidence type="ECO:0000313" key="3">
    <source>
        <dbReference type="Proteomes" id="UP000674318"/>
    </source>
</evidence>
<feature type="region of interest" description="Disordered" evidence="1">
    <location>
        <begin position="148"/>
        <end position="173"/>
    </location>
</feature>
<proteinExistence type="predicted"/>
<reference evidence="2 3" key="1">
    <citation type="submission" date="2021-02" db="EMBL/GenBank/DDBJ databases">
        <title>Porcisia hertigi Genome sequencing and assembly.</title>
        <authorList>
            <person name="Almutairi H."/>
            <person name="Gatherer D."/>
        </authorList>
    </citation>
    <scope>NUCLEOTIDE SEQUENCE [LARGE SCALE GENOMIC DNA]</scope>
    <source>
        <strain evidence="2 3">C119</strain>
    </source>
</reference>
<name>A0A836IHE6_9TRYP</name>
<dbReference type="KEGG" id="phet:94290875"/>
<dbReference type="Proteomes" id="UP000674318">
    <property type="component" value="Unassembled WGS sequence"/>
</dbReference>
<dbReference type="OrthoDB" id="272043at2759"/>
<organism evidence="2 3">
    <name type="scientific">Porcisia hertigi</name>
    <dbReference type="NCBI Taxonomy" id="2761500"/>
    <lineage>
        <taxon>Eukaryota</taxon>
        <taxon>Discoba</taxon>
        <taxon>Euglenozoa</taxon>
        <taxon>Kinetoplastea</taxon>
        <taxon>Metakinetoplastina</taxon>
        <taxon>Trypanosomatida</taxon>
        <taxon>Trypanosomatidae</taxon>
        <taxon>Leishmaniinae</taxon>
        <taxon>Porcisia</taxon>
    </lineage>
</organism>
<gene>
    <name evidence="2" type="ORF">JKF63_04826</name>
</gene>
<dbReference type="EMBL" id="JAFJZO010000023">
    <property type="protein sequence ID" value="KAG5504375.1"/>
    <property type="molecule type" value="Genomic_DNA"/>
</dbReference>
<sequence>MNALYKIVTATFAPVMTAGDDTSNSPFAPTERMKVVSRQLLTFRLTITYDNVAKDVSKEQAVTAFLSMIGVHSLEAAWAYLFGAVQVVPFLICRSDLSPVFEGEALSSPLQADSVPLQPTASEGWSTSTGSTFVCGTPRFWSSHCYTRSSSDATPRRGHSAALHGATTKGPPTANNFPSLVAVHSLPTVTATASPSFTNNNSDISHSHRRSASDSDVYWGSSTGVRCEVIGSVSTVVADEGSPRRLPAEESTPGESAAVGITRADLPLLLESQYTVELMLPDFEAASLRGLDTALAIVVLLPSCAADDGSATTAVAGSGDQPSILRSVLARSVGQTQVEMASASALVFGSGLVPVQLTEPFLCVSSTSPLSNDRLVLNLSLTNVTCSAARLYSASFDLNSSCMLPDAAITGGGLDGAKPGEPRITSSSLWGEMRPGANLSSMRTIDLLTKLVTITPVVVGEERPPVVLYPGETYSFQFVIEVLPQLCYLLNLQSLEYLYERYYAVSHSAVGGRCSDDSSISNRGESGSRGGGRSSAAATFAHGSTVTDCYGKTVTAAELRSILSYSYLSHLFVYYDLAPGHTVSDGRSVRQPTLGSGLACRSGLCLRYQAQWSFGA</sequence>